<keyword evidence="6 18" id="KW-0732">Signal</keyword>
<dbReference type="CDD" id="cd07302">
    <property type="entry name" value="CHD"/>
    <property type="match status" value="1"/>
</dbReference>
<comment type="similarity">
    <text evidence="15">Belongs to the adenylyl cyclase class-4/guanylyl cyclase family.</text>
</comment>
<dbReference type="AlphaFoldDB" id="A0A0K0FVD2"/>
<evidence type="ECO:0000313" key="21">
    <source>
        <dbReference type="Proteomes" id="UP000035680"/>
    </source>
</evidence>
<dbReference type="InterPro" id="IPR050401">
    <property type="entry name" value="Cyclic_nucleotide_synthase"/>
</dbReference>
<feature type="signal peptide" evidence="18">
    <location>
        <begin position="1"/>
        <end position="17"/>
    </location>
</feature>
<evidence type="ECO:0000256" key="16">
    <source>
        <dbReference type="RuleBase" id="RU003431"/>
    </source>
</evidence>
<evidence type="ECO:0000256" key="3">
    <source>
        <dbReference type="ARBA" id="ARBA00012202"/>
    </source>
</evidence>
<dbReference type="Pfam" id="PF01094">
    <property type="entry name" value="ANF_receptor"/>
    <property type="match status" value="1"/>
</dbReference>
<dbReference type="GO" id="GO:0004383">
    <property type="term" value="F:guanylate cyclase activity"/>
    <property type="evidence" value="ECO:0007669"/>
    <property type="project" value="UniProtKB-EC"/>
</dbReference>
<dbReference type="Proteomes" id="UP000035680">
    <property type="component" value="Unassembled WGS sequence"/>
</dbReference>
<evidence type="ECO:0000256" key="9">
    <source>
        <dbReference type="ARBA" id="ARBA00023134"/>
    </source>
</evidence>
<dbReference type="PANTHER" id="PTHR11920">
    <property type="entry name" value="GUANYLYL CYCLASE"/>
    <property type="match status" value="1"/>
</dbReference>
<dbReference type="InterPro" id="IPR029787">
    <property type="entry name" value="Nucleotide_cyclase"/>
</dbReference>
<evidence type="ECO:0000256" key="11">
    <source>
        <dbReference type="ARBA" id="ARBA00023170"/>
    </source>
</evidence>
<keyword evidence="13 15" id="KW-0456">Lyase</keyword>
<dbReference type="InterPro" id="IPR001828">
    <property type="entry name" value="ANF_lig-bd_rcpt"/>
</dbReference>
<organism evidence="21 22">
    <name type="scientific">Strongyloides venezuelensis</name>
    <name type="common">Threadworm</name>
    <dbReference type="NCBI Taxonomy" id="75913"/>
    <lineage>
        <taxon>Eukaryota</taxon>
        <taxon>Metazoa</taxon>
        <taxon>Ecdysozoa</taxon>
        <taxon>Nematoda</taxon>
        <taxon>Chromadorea</taxon>
        <taxon>Rhabditida</taxon>
        <taxon>Tylenchina</taxon>
        <taxon>Panagrolaimomorpha</taxon>
        <taxon>Strongyloidoidea</taxon>
        <taxon>Strongyloididae</taxon>
        <taxon>Strongyloides</taxon>
    </lineage>
</organism>
<dbReference type="SMART" id="SM00044">
    <property type="entry name" value="CYCc"/>
    <property type="match status" value="1"/>
</dbReference>
<dbReference type="PROSITE" id="PS50011">
    <property type="entry name" value="PROTEIN_KINASE_DOM"/>
    <property type="match status" value="1"/>
</dbReference>
<keyword evidence="11" id="KW-0675">Receptor</keyword>
<dbReference type="InterPro" id="IPR011645">
    <property type="entry name" value="HNOB_dom_associated"/>
</dbReference>
<evidence type="ECO:0000256" key="12">
    <source>
        <dbReference type="ARBA" id="ARBA00023180"/>
    </source>
</evidence>
<evidence type="ECO:0000256" key="14">
    <source>
        <dbReference type="ARBA" id="ARBA00023293"/>
    </source>
</evidence>
<dbReference type="GO" id="GO:0004672">
    <property type="term" value="F:protein kinase activity"/>
    <property type="evidence" value="ECO:0007669"/>
    <property type="project" value="InterPro"/>
</dbReference>
<dbReference type="EC" id="4.6.1.2" evidence="3 16"/>
<evidence type="ECO:0000256" key="10">
    <source>
        <dbReference type="ARBA" id="ARBA00023136"/>
    </source>
</evidence>
<evidence type="ECO:0000313" key="22">
    <source>
        <dbReference type="WBParaSite" id="SVE_1629700.1"/>
    </source>
</evidence>
<dbReference type="FunFam" id="3.30.70.1230:FF:000004">
    <property type="entry name" value="Guanylate cyclase"/>
    <property type="match status" value="1"/>
</dbReference>
<dbReference type="Gene3D" id="1.10.510.10">
    <property type="entry name" value="Transferase(Phosphotransferase) domain 1"/>
    <property type="match status" value="1"/>
</dbReference>
<dbReference type="STRING" id="75913.A0A0K0FVD2"/>
<evidence type="ECO:0000256" key="18">
    <source>
        <dbReference type="SAM" id="SignalP"/>
    </source>
</evidence>
<reference evidence="21" key="1">
    <citation type="submission" date="2014-07" db="EMBL/GenBank/DDBJ databases">
        <authorList>
            <person name="Martin A.A"/>
            <person name="De Silva N."/>
        </authorList>
    </citation>
    <scope>NUCLEOTIDE SEQUENCE</scope>
</reference>
<dbReference type="Pfam" id="PF07701">
    <property type="entry name" value="HNOBA"/>
    <property type="match status" value="1"/>
</dbReference>
<evidence type="ECO:0000256" key="2">
    <source>
        <dbReference type="ARBA" id="ARBA00004251"/>
    </source>
</evidence>
<evidence type="ECO:0000256" key="8">
    <source>
        <dbReference type="ARBA" id="ARBA00022989"/>
    </source>
</evidence>
<dbReference type="Pfam" id="PF00211">
    <property type="entry name" value="Guanylate_cyc"/>
    <property type="match status" value="1"/>
</dbReference>
<keyword evidence="4" id="KW-1003">Cell membrane</keyword>
<dbReference type="InterPro" id="IPR000719">
    <property type="entry name" value="Prot_kinase_dom"/>
</dbReference>
<dbReference type="InterPro" id="IPR001245">
    <property type="entry name" value="Ser-Thr/Tyr_kinase_cat_dom"/>
</dbReference>
<dbReference type="GO" id="GO:0005886">
    <property type="term" value="C:plasma membrane"/>
    <property type="evidence" value="ECO:0007669"/>
    <property type="project" value="UniProtKB-SubCell"/>
</dbReference>
<comment type="catalytic activity">
    <reaction evidence="1 16">
        <text>GTP = 3',5'-cyclic GMP + diphosphate</text>
        <dbReference type="Rhea" id="RHEA:13665"/>
        <dbReference type="ChEBI" id="CHEBI:33019"/>
        <dbReference type="ChEBI" id="CHEBI:37565"/>
        <dbReference type="ChEBI" id="CHEBI:57746"/>
        <dbReference type="EC" id="4.6.1.2"/>
    </reaction>
</comment>
<protein>
    <recommendedName>
        <fullName evidence="3 16">Guanylate cyclase</fullName>
        <ecNumber evidence="3 16">4.6.1.2</ecNumber>
    </recommendedName>
</protein>
<keyword evidence="7" id="KW-0547">Nucleotide-binding</keyword>
<dbReference type="PANTHER" id="PTHR11920:SF495">
    <property type="entry name" value="RECEPTOR-TYPE GUANYLATE CYCLASE GCY-7"/>
    <property type="match status" value="1"/>
</dbReference>
<dbReference type="Pfam" id="PF07714">
    <property type="entry name" value="PK_Tyr_Ser-Thr"/>
    <property type="match status" value="1"/>
</dbReference>
<dbReference type="SUPFAM" id="SSF56112">
    <property type="entry name" value="Protein kinase-like (PK-like)"/>
    <property type="match status" value="1"/>
</dbReference>
<reference evidence="22" key="2">
    <citation type="submission" date="2015-08" db="UniProtKB">
        <authorList>
            <consortium name="WormBaseParasite"/>
        </authorList>
    </citation>
    <scope>IDENTIFICATION</scope>
</reference>
<dbReference type="InterPro" id="IPR028082">
    <property type="entry name" value="Peripla_BP_I"/>
</dbReference>
<dbReference type="GO" id="GO:0005524">
    <property type="term" value="F:ATP binding"/>
    <property type="evidence" value="ECO:0007669"/>
    <property type="project" value="InterPro"/>
</dbReference>
<feature type="chain" id="PRO_5005330386" description="Guanylate cyclase" evidence="18">
    <location>
        <begin position="18"/>
        <end position="1122"/>
    </location>
</feature>
<evidence type="ECO:0000256" key="4">
    <source>
        <dbReference type="ARBA" id="ARBA00022475"/>
    </source>
</evidence>
<dbReference type="Gene3D" id="3.30.70.1230">
    <property type="entry name" value="Nucleotide cyclase"/>
    <property type="match status" value="1"/>
</dbReference>
<dbReference type="InterPro" id="IPR011009">
    <property type="entry name" value="Kinase-like_dom_sf"/>
</dbReference>
<evidence type="ECO:0000256" key="7">
    <source>
        <dbReference type="ARBA" id="ARBA00022741"/>
    </source>
</evidence>
<evidence type="ECO:0000256" key="13">
    <source>
        <dbReference type="ARBA" id="ARBA00023239"/>
    </source>
</evidence>
<feature type="domain" description="Protein kinase" evidence="19">
    <location>
        <begin position="559"/>
        <end position="864"/>
    </location>
</feature>
<feature type="domain" description="Guanylate cyclase" evidence="20">
    <location>
        <begin position="924"/>
        <end position="1054"/>
    </location>
</feature>
<evidence type="ECO:0000259" key="20">
    <source>
        <dbReference type="PROSITE" id="PS50125"/>
    </source>
</evidence>
<keyword evidence="9" id="KW-0342">GTP-binding</keyword>
<dbReference type="GO" id="GO:0001653">
    <property type="term" value="F:peptide receptor activity"/>
    <property type="evidence" value="ECO:0007669"/>
    <property type="project" value="TreeGrafter"/>
</dbReference>
<evidence type="ECO:0000256" key="15">
    <source>
        <dbReference type="RuleBase" id="RU000405"/>
    </source>
</evidence>
<keyword evidence="10 17" id="KW-0472">Membrane</keyword>
<proteinExistence type="inferred from homology"/>
<dbReference type="SUPFAM" id="SSF53822">
    <property type="entry name" value="Periplasmic binding protein-like I"/>
    <property type="match status" value="1"/>
</dbReference>
<dbReference type="CDD" id="cd06352">
    <property type="entry name" value="PBP1_NPR_GC-like"/>
    <property type="match status" value="1"/>
</dbReference>
<accession>A0A0K0FVD2</accession>
<name>A0A0K0FVD2_STRVS</name>
<keyword evidence="21" id="KW-1185">Reference proteome</keyword>
<keyword evidence="14 16" id="KW-0141">cGMP biosynthesis</keyword>
<evidence type="ECO:0000256" key="6">
    <source>
        <dbReference type="ARBA" id="ARBA00022729"/>
    </source>
</evidence>
<evidence type="ECO:0000256" key="5">
    <source>
        <dbReference type="ARBA" id="ARBA00022692"/>
    </source>
</evidence>
<keyword evidence="5 17" id="KW-0812">Transmembrane</keyword>
<keyword evidence="8 17" id="KW-1133">Transmembrane helix</keyword>
<dbReference type="WBParaSite" id="SVE_1629700.1">
    <property type="protein sequence ID" value="SVE_1629700.1"/>
    <property type="gene ID" value="SVE_1629700"/>
</dbReference>
<evidence type="ECO:0000256" key="17">
    <source>
        <dbReference type="SAM" id="Phobius"/>
    </source>
</evidence>
<dbReference type="GO" id="GO:0004016">
    <property type="term" value="F:adenylate cyclase activity"/>
    <property type="evidence" value="ECO:0007669"/>
    <property type="project" value="TreeGrafter"/>
</dbReference>
<dbReference type="SUPFAM" id="SSF55073">
    <property type="entry name" value="Nucleotide cyclase"/>
    <property type="match status" value="1"/>
</dbReference>
<dbReference type="GO" id="GO:0007168">
    <property type="term" value="P:receptor guanylyl cyclase signaling pathway"/>
    <property type="evidence" value="ECO:0007669"/>
    <property type="project" value="TreeGrafter"/>
</dbReference>
<evidence type="ECO:0000259" key="19">
    <source>
        <dbReference type="PROSITE" id="PS50011"/>
    </source>
</evidence>
<dbReference type="GO" id="GO:0035556">
    <property type="term" value="P:intracellular signal transduction"/>
    <property type="evidence" value="ECO:0007669"/>
    <property type="project" value="InterPro"/>
</dbReference>
<dbReference type="PROSITE" id="PS50125">
    <property type="entry name" value="GUANYLATE_CYCLASE_2"/>
    <property type="match status" value="1"/>
</dbReference>
<dbReference type="Gene3D" id="3.40.50.2300">
    <property type="match status" value="2"/>
</dbReference>
<evidence type="ECO:0000256" key="1">
    <source>
        <dbReference type="ARBA" id="ARBA00001436"/>
    </source>
</evidence>
<sequence length="1122" mass="128270">MLLRILSLITLLNSINGQQTNLTLSPNLLNTTEIMKNFDMPSYSKRVPFPFNESITVNIGFLIPKGDIEFEETVGYYKTASAITIGLQELIHAGFIDTTKVNFKFYFRFSNCSVLQGTKTTIELLQNDNVDVFFGVSCNELSDFMSVIAAAYETPVYLWGPTISTYISSSNQFRSVISTSISTEDYSNCVRCLVEHFNWTKIAIVYMNTNYSSVCTKVQSNLVNTVLTTSKIVVVYSGQINSSIASMNENLLSISEVARIVVVCIPSNELIRKFMLTAYDMGMTNDEYVYIHVDVNDTVLENNNYAIPIWNDSTGIFDNRDDDAFEAFKYSLFIDKMMESNVNMTKFSKNISQGMLGYPFYCNESKCFKNAADPNFHYSTYAPYLADTFILFGLALNRTLSTTPLLYTNAETLKNNSAYSFNGFSGNLFLDNNTLRSGYFYVKYIGNDTTRRISMIITKNENETYYAYDFPGTSEYEIWWNRKDSARPLETPICGFLGDKCPKTFWEEYLVIVIIASGLSITILIFSIIVIIFLRRSRIRQQRQLDMLWLINYEDIKNIKTNERIYGKSIASISESQKSLNRDIEITDNENNKNRLSLVEGEDRKYVAYRYNDETVVGERFRGPAIITTAEKNHLRTLRNIDHECLNKFLGLTESPTHVIVIWKFCIRGNLKDLLKSKIGEIDPYFVVALMNDIAYGIKYIHNSKINCHGRLTSTCCLLDSNYQIKLSNFGLPFLRKTVSRTYEEQLYTSPEILRSQNLLGTKEGDIYSFAIISSELFNKSLEWPGDNLGNTKSDIIMRIKNSRKGTFRPIINCQVTERWIGKVIMIVKDCWNEDPLKRNKIEDVRKLIKNSMNNKKISMMDYMFNKMENYASHLESEVMGRTKELMEEKKKSDILLYRMIPKSVADELKSGRTVAPEYFESATVFFSDVVGFTNLCAQCTPLQVVSFLNQLYSRFDELIERFDAYKVETIGDAYLVVSGIPIRNGNRHGEMIANMALGFMESLPSFKLSFLPDYRLNLRIGLHTGSVVAGVVGLQMPRYCLFGDTVNTASRMESNGMPGCIHISSNLYELLSELGDFEMECRGEVMIKGKGLLKTYWLIGNTNHEFRIVINDKTFINTNGK</sequence>
<keyword evidence="12" id="KW-0325">Glycoprotein</keyword>
<dbReference type="InterPro" id="IPR001054">
    <property type="entry name" value="A/G_cyclase"/>
</dbReference>
<dbReference type="PROSITE" id="PS00452">
    <property type="entry name" value="GUANYLATE_CYCLASE_1"/>
    <property type="match status" value="1"/>
</dbReference>
<comment type="subcellular location">
    <subcellularLocation>
        <location evidence="2">Cell membrane</location>
        <topology evidence="2">Single-pass type I membrane protein</topology>
    </subcellularLocation>
</comment>
<dbReference type="InterPro" id="IPR018297">
    <property type="entry name" value="A/G_cyclase_CS"/>
</dbReference>
<dbReference type="GO" id="GO:0005525">
    <property type="term" value="F:GTP binding"/>
    <property type="evidence" value="ECO:0007669"/>
    <property type="project" value="UniProtKB-KW"/>
</dbReference>
<feature type="transmembrane region" description="Helical" evidence="17">
    <location>
        <begin position="509"/>
        <end position="534"/>
    </location>
</feature>